<keyword evidence="2" id="KW-1185">Reference proteome</keyword>
<dbReference type="GeneID" id="34466455"/>
<reference evidence="2" key="1">
    <citation type="journal article" date="2017" name="Genome Biol.">
        <title>Comparative genomics reveals high biological diversity and specific adaptations in the industrially and medically important fungal genus Aspergillus.</title>
        <authorList>
            <person name="de Vries R.P."/>
            <person name="Riley R."/>
            <person name="Wiebenga A."/>
            <person name="Aguilar-Osorio G."/>
            <person name="Amillis S."/>
            <person name="Uchima C.A."/>
            <person name="Anderluh G."/>
            <person name="Asadollahi M."/>
            <person name="Askin M."/>
            <person name="Barry K."/>
            <person name="Battaglia E."/>
            <person name="Bayram O."/>
            <person name="Benocci T."/>
            <person name="Braus-Stromeyer S.A."/>
            <person name="Caldana C."/>
            <person name="Canovas D."/>
            <person name="Cerqueira G.C."/>
            <person name="Chen F."/>
            <person name="Chen W."/>
            <person name="Choi C."/>
            <person name="Clum A."/>
            <person name="Dos Santos R.A."/>
            <person name="Damasio A.R."/>
            <person name="Diallinas G."/>
            <person name="Emri T."/>
            <person name="Fekete E."/>
            <person name="Flipphi M."/>
            <person name="Freyberg S."/>
            <person name="Gallo A."/>
            <person name="Gournas C."/>
            <person name="Habgood R."/>
            <person name="Hainaut M."/>
            <person name="Harispe M.L."/>
            <person name="Henrissat B."/>
            <person name="Hilden K.S."/>
            <person name="Hope R."/>
            <person name="Hossain A."/>
            <person name="Karabika E."/>
            <person name="Karaffa L."/>
            <person name="Karanyi Z."/>
            <person name="Krasevec N."/>
            <person name="Kuo A."/>
            <person name="Kusch H."/>
            <person name="LaButti K."/>
            <person name="Lagendijk E.L."/>
            <person name="Lapidus A."/>
            <person name="Levasseur A."/>
            <person name="Lindquist E."/>
            <person name="Lipzen A."/>
            <person name="Logrieco A.F."/>
            <person name="MacCabe A."/>
            <person name="Maekelae M.R."/>
            <person name="Malavazi I."/>
            <person name="Melin P."/>
            <person name="Meyer V."/>
            <person name="Mielnichuk N."/>
            <person name="Miskei M."/>
            <person name="Molnar A.P."/>
            <person name="Mule G."/>
            <person name="Ngan C.Y."/>
            <person name="Orejas M."/>
            <person name="Orosz E."/>
            <person name="Ouedraogo J.P."/>
            <person name="Overkamp K.M."/>
            <person name="Park H.-S."/>
            <person name="Perrone G."/>
            <person name="Piumi F."/>
            <person name="Punt P.J."/>
            <person name="Ram A.F."/>
            <person name="Ramon A."/>
            <person name="Rauscher S."/>
            <person name="Record E."/>
            <person name="Riano-Pachon D.M."/>
            <person name="Robert V."/>
            <person name="Roehrig J."/>
            <person name="Ruller R."/>
            <person name="Salamov A."/>
            <person name="Salih N.S."/>
            <person name="Samson R.A."/>
            <person name="Sandor E."/>
            <person name="Sanguinetti M."/>
            <person name="Schuetze T."/>
            <person name="Sepcic K."/>
            <person name="Shelest E."/>
            <person name="Sherlock G."/>
            <person name="Sophianopoulou V."/>
            <person name="Squina F.M."/>
            <person name="Sun H."/>
            <person name="Susca A."/>
            <person name="Todd R.B."/>
            <person name="Tsang A."/>
            <person name="Unkles S.E."/>
            <person name="van de Wiele N."/>
            <person name="van Rossen-Uffink D."/>
            <person name="Oliveira J.V."/>
            <person name="Vesth T.C."/>
            <person name="Visser J."/>
            <person name="Yu J.-H."/>
            <person name="Zhou M."/>
            <person name="Andersen M.R."/>
            <person name="Archer D.B."/>
            <person name="Baker S.E."/>
            <person name="Benoit I."/>
            <person name="Brakhage A.A."/>
            <person name="Braus G.H."/>
            <person name="Fischer R."/>
            <person name="Frisvad J.C."/>
            <person name="Goldman G.H."/>
            <person name="Houbraken J."/>
            <person name="Oakley B."/>
            <person name="Pocsi I."/>
            <person name="Scazzocchio C."/>
            <person name="Seiboth B."/>
            <person name="vanKuyk P.A."/>
            <person name="Wortman J."/>
            <person name="Dyer P.S."/>
            <person name="Grigoriev I.V."/>
        </authorList>
    </citation>
    <scope>NUCLEOTIDE SEQUENCE [LARGE SCALE GENOMIC DNA]</scope>
    <source>
        <strain evidence="2">CBS 516.65</strain>
    </source>
</reference>
<dbReference type="AlphaFoldDB" id="A0A1L9V9Z3"/>
<evidence type="ECO:0000313" key="1">
    <source>
        <dbReference type="EMBL" id="OJJ80747.1"/>
    </source>
</evidence>
<dbReference type="Proteomes" id="UP000184300">
    <property type="component" value="Unassembled WGS sequence"/>
</dbReference>
<evidence type="ECO:0000313" key="2">
    <source>
        <dbReference type="Proteomes" id="UP000184300"/>
    </source>
</evidence>
<protein>
    <submittedName>
        <fullName evidence="1">Uncharacterized protein</fullName>
    </submittedName>
</protein>
<dbReference type="RefSeq" id="XP_022397445.1">
    <property type="nucleotide sequence ID" value="XM_022550195.1"/>
</dbReference>
<accession>A0A1L9V9Z3</accession>
<gene>
    <name evidence="1" type="ORF">ASPGLDRAFT_829603</name>
</gene>
<sequence length="131" mass="15290">MCMPYHHYYQRYGRDRDLNLQVTHEIRARIKQDRETGRSAMCENCEAVEGTHECRGYHGINGETSMILCAACNNFYSKNKRHRPENDQHILKTRAWMKHDREVGIPIFCVHCNAQETADLIATTFQFVVGT</sequence>
<dbReference type="OrthoDB" id="515401at2759"/>
<organism evidence="1 2">
    <name type="scientific">Aspergillus glaucus CBS 516.65</name>
    <dbReference type="NCBI Taxonomy" id="1160497"/>
    <lineage>
        <taxon>Eukaryota</taxon>
        <taxon>Fungi</taxon>
        <taxon>Dikarya</taxon>
        <taxon>Ascomycota</taxon>
        <taxon>Pezizomycotina</taxon>
        <taxon>Eurotiomycetes</taxon>
        <taxon>Eurotiomycetidae</taxon>
        <taxon>Eurotiales</taxon>
        <taxon>Aspergillaceae</taxon>
        <taxon>Aspergillus</taxon>
        <taxon>Aspergillus subgen. Aspergillus</taxon>
    </lineage>
</organism>
<name>A0A1L9V9Z3_ASPGL</name>
<dbReference type="EMBL" id="KV878909">
    <property type="protein sequence ID" value="OJJ80747.1"/>
    <property type="molecule type" value="Genomic_DNA"/>
</dbReference>
<proteinExistence type="predicted"/>
<dbReference type="VEuPathDB" id="FungiDB:ASPGLDRAFT_829603"/>